<dbReference type="PANTHER" id="PTHR33112">
    <property type="entry name" value="DOMAIN PROTEIN, PUTATIVE-RELATED"/>
    <property type="match status" value="1"/>
</dbReference>
<accession>A0A1V6SV08</accession>
<dbReference type="AlphaFoldDB" id="A0A1V6SV08"/>
<keyword evidence="3" id="KW-1185">Reference proteome</keyword>
<evidence type="ECO:0000259" key="1">
    <source>
        <dbReference type="Pfam" id="PF06985"/>
    </source>
</evidence>
<name>A0A1V6SV08_9EURO</name>
<sequence>MDTSSTSSLPQLGSDSAIAKPNQLCGKCRGIFDLEKRFIDTGAHPSSPPESWVHHHHEGELAQSASEGCHLCSLILYALQRKENIKFADDVGRMAPKPNPNFARLIMLGIKTPSEGRGVIAIIAPPSDNGPFSNTASYIHYDQKDDSQYNQKVDTNTYSKRTISLVRDWINECKSKHEFCRDDISKKARERDNYHLPTRLLSIRDQEGALSIRLIETRDLPIESEYVALSYRWSTQSIVRLTTSRKALFASNIDIETLPKSILHAIALSNELGYKYVWVDALCIIQDSVSDWLQESSKMCDYYSYSALTISANTTDTDTGFLKARNPLAKLPCWVVPKGRIPPIYIHQPTAVASGEIDPLKQLPLGHRSWVFQERLLAPRIIHFTDVEVFWECASTLRSDIFPNYPWDPARKRWLAHTSAEINQPEAAENYISGPGTFDFFMQRGLDPGLMDVTIWTEIIEEYSALSLSREEDKLVAIGGLARKAYKVTFGSLGRYFAGIWESALPLQLGWLTLPYFPDVFLSPRTTIYKAPSWSWASLNCRIMYRRYEKISEERMFELLDVHLEYALDEYGPLKNGWLRLRGSLLPVRLSRPEESNNPAHPDTYPRIYYDFPGSRSSAYESSDTEIQMDGNPVTEIPQPDGTIVYAFPIALYMSSIAGTLFHSLNALLLTPTGKKSGQYSRVGIMKIQLEAMEDFIQTYHGARPELSPELFHEHEIDPQKERLLPHEYTIEII</sequence>
<dbReference type="Pfam" id="PF06985">
    <property type="entry name" value="HET"/>
    <property type="match status" value="1"/>
</dbReference>
<protein>
    <recommendedName>
        <fullName evidence="1">Heterokaryon incompatibility domain-containing protein</fullName>
    </recommendedName>
</protein>
<gene>
    <name evidence="2" type="ORF">PENSTE_c019G06218</name>
</gene>
<dbReference type="PANTHER" id="PTHR33112:SF16">
    <property type="entry name" value="HETEROKARYON INCOMPATIBILITY DOMAIN-CONTAINING PROTEIN"/>
    <property type="match status" value="1"/>
</dbReference>
<dbReference type="InterPro" id="IPR010730">
    <property type="entry name" value="HET"/>
</dbReference>
<dbReference type="Proteomes" id="UP000191285">
    <property type="component" value="Unassembled WGS sequence"/>
</dbReference>
<evidence type="ECO:0000313" key="2">
    <source>
        <dbReference type="EMBL" id="OQE17841.1"/>
    </source>
</evidence>
<dbReference type="STRING" id="303698.A0A1V6SV08"/>
<evidence type="ECO:0000313" key="3">
    <source>
        <dbReference type="Proteomes" id="UP000191285"/>
    </source>
</evidence>
<organism evidence="2 3">
    <name type="scientific">Penicillium steckii</name>
    <dbReference type="NCBI Taxonomy" id="303698"/>
    <lineage>
        <taxon>Eukaryota</taxon>
        <taxon>Fungi</taxon>
        <taxon>Dikarya</taxon>
        <taxon>Ascomycota</taxon>
        <taxon>Pezizomycotina</taxon>
        <taxon>Eurotiomycetes</taxon>
        <taxon>Eurotiomycetidae</taxon>
        <taxon>Eurotiales</taxon>
        <taxon>Aspergillaceae</taxon>
        <taxon>Penicillium</taxon>
    </lineage>
</organism>
<reference evidence="3" key="1">
    <citation type="journal article" date="2017" name="Nat. Microbiol.">
        <title>Global analysis of biosynthetic gene clusters reveals vast potential of secondary metabolite production in Penicillium species.</title>
        <authorList>
            <person name="Nielsen J.C."/>
            <person name="Grijseels S."/>
            <person name="Prigent S."/>
            <person name="Ji B."/>
            <person name="Dainat J."/>
            <person name="Nielsen K.F."/>
            <person name="Frisvad J.C."/>
            <person name="Workman M."/>
            <person name="Nielsen J."/>
        </authorList>
    </citation>
    <scope>NUCLEOTIDE SEQUENCE [LARGE SCALE GENOMIC DNA]</scope>
    <source>
        <strain evidence="3">IBT 24891</strain>
    </source>
</reference>
<comment type="caution">
    <text evidence="2">The sequence shown here is derived from an EMBL/GenBank/DDBJ whole genome shotgun (WGS) entry which is preliminary data.</text>
</comment>
<dbReference type="OrthoDB" id="5362512at2759"/>
<proteinExistence type="predicted"/>
<dbReference type="EMBL" id="MLKD01000019">
    <property type="protein sequence ID" value="OQE17841.1"/>
    <property type="molecule type" value="Genomic_DNA"/>
</dbReference>
<feature type="domain" description="Heterokaryon incompatibility" evidence="1">
    <location>
        <begin position="226"/>
        <end position="374"/>
    </location>
</feature>